<evidence type="ECO:0000259" key="2">
    <source>
        <dbReference type="PROSITE" id="PS50280"/>
    </source>
</evidence>
<dbReference type="OrthoDB" id="438641at2759"/>
<dbReference type="EMBL" id="CP042187">
    <property type="protein sequence ID" value="QDS69553.1"/>
    <property type="molecule type" value="Genomic_DNA"/>
</dbReference>
<feature type="compositionally biased region" description="Low complexity" evidence="1">
    <location>
        <begin position="406"/>
        <end position="420"/>
    </location>
</feature>
<accession>A0A517L1N1</accession>
<sequence>MPTQLRRICQDFEEYTKRIRKAPHDPQVWLSRAVWFAGYGVPYIRENHWPLLAAADAYKVYKWFSCPKFRRENHLYDIPGAELRETKLQACRILVKALLDLKDIQRARYYVKEEGIYESLCKEDQSRLRRPLSEDYRPKMRAQQYPWIPARFMDRTRYLHNIRENLASRGLALIPSRIGKRNENNLGVFAMKRFKKGEPLFEEKTLKPSRHTLHSVFHFFDAAIKELKKGAPRHLLDRSELGALAASYNDHENVFRFRTEHLGYLKAKDPRLLWNTDLDMWVLDTAHQRCSTNQFGLTEERADRKSIRWSVISPMASLFQHSCEPVAQWGPKDKECADMMVMTAIRNIEQGEEIYDSYCDDGDLEWRREQLKHWIGGDCMCTKCVKEERAKAERDTNARDSGVEMTDSATTSPSTGSSSEVDSDGDAKMGGTS</sequence>
<dbReference type="SUPFAM" id="SSF82199">
    <property type="entry name" value="SET domain"/>
    <property type="match status" value="1"/>
</dbReference>
<feature type="region of interest" description="Disordered" evidence="1">
    <location>
        <begin position="390"/>
        <end position="433"/>
    </location>
</feature>
<dbReference type="Proteomes" id="UP000316270">
    <property type="component" value="Chromosome 3"/>
</dbReference>
<dbReference type="InterPro" id="IPR050869">
    <property type="entry name" value="H3K4_H4K5_MeTrfase"/>
</dbReference>
<name>A0A517L1N1_9PEZI</name>
<dbReference type="Gene3D" id="2.170.270.10">
    <property type="entry name" value="SET domain"/>
    <property type="match status" value="1"/>
</dbReference>
<dbReference type="AlphaFoldDB" id="A0A517L1N1"/>
<dbReference type="STRING" id="50376.A0A517L1N1"/>
<dbReference type="InterPro" id="IPR001214">
    <property type="entry name" value="SET_dom"/>
</dbReference>
<proteinExistence type="predicted"/>
<dbReference type="GO" id="GO:0005634">
    <property type="term" value="C:nucleus"/>
    <property type="evidence" value="ECO:0007669"/>
    <property type="project" value="TreeGrafter"/>
</dbReference>
<feature type="domain" description="SET" evidence="2">
    <location>
        <begin position="169"/>
        <end position="359"/>
    </location>
</feature>
<dbReference type="PANTHER" id="PTHR12197:SF251">
    <property type="entry name" value="EG:BACR7C10.4 PROTEIN"/>
    <property type="match status" value="1"/>
</dbReference>
<dbReference type="Pfam" id="PF00856">
    <property type="entry name" value="SET"/>
    <property type="match status" value="1"/>
</dbReference>
<evidence type="ECO:0000313" key="4">
    <source>
        <dbReference type="Proteomes" id="UP000316270"/>
    </source>
</evidence>
<dbReference type="PROSITE" id="PS50280">
    <property type="entry name" value="SET"/>
    <property type="match status" value="1"/>
</dbReference>
<gene>
    <name evidence="3" type="ORF">FKW77_007852</name>
</gene>
<dbReference type="SMART" id="SM00317">
    <property type="entry name" value="SET"/>
    <property type="match status" value="1"/>
</dbReference>
<dbReference type="CDD" id="cd20071">
    <property type="entry name" value="SET_SMYD"/>
    <property type="match status" value="1"/>
</dbReference>
<evidence type="ECO:0000313" key="3">
    <source>
        <dbReference type="EMBL" id="QDS69553.1"/>
    </source>
</evidence>
<protein>
    <recommendedName>
        <fullName evidence="2">SET domain-containing protein</fullName>
    </recommendedName>
</protein>
<dbReference type="PANTHER" id="PTHR12197">
    <property type="entry name" value="HISTONE-LYSINE N-METHYLTRANSFERASE SMYD"/>
    <property type="match status" value="1"/>
</dbReference>
<reference evidence="3 4" key="1">
    <citation type="submission" date="2019-07" db="EMBL/GenBank/DDBJ databases">
        <title>Finished genome of Venturia effusa.</title>
        <authorList>
            <person name="Young C.A."/>
            <person name="Cox M.P."/>
            <person name="Ganley A.R.D."/>
            <person name="David W.J."/>
        </authorList>
    </citation>
    <scope>NUCLEOTIDE SEQUENCE [LARGE SCALE GENOMIC DNA]</scope>
    <source>
        <strain evidence="4">albino</strain>
    </source>
</reference>
<organism evidence="3 4">
    <name type="scientific">Venturia effusa</name>
    <dbReference type="NCBI Taxonomy" id="50376"/>
    <lineage>
        <taxon>Eukaryota</taxon>
        <taxon>Fungi</taxon>
        <taxon>Dikarya</taxon>
        <taxon>Ascomycota</taxon>
        <taxon>Pezizomycotina</taxon>
        <taxon>Dothideomycetes</taxon>
        <taxon>Pleosporomycetidae</taxon>
        <taxon>Venturiales</taxon>
        <taxon>Venturiaceae</taxon>
        <taxon>Venturia</taxon>
    </lineage>
</organism>
<dbReference type="InterPro" id="IPR046341">
    <property type="entry name" value="SET_dom_sf"/>
</dbReference>
<keyword evidence="4" id="KW-1185">Reference proteome</keyword>
<feature type="compositionally biased region" description="Basic and acidic residues" evidence="1">
    <location>
        <begin position="390"/>
        <end position="402"/>
    </location>
</feature>
<evidence type="ECO:0000256" key="1">
    <source>
        <dbReference type="SAM" id="MobiDB-lite"/>
    </source>
</evidence>